<evidence type="ECO:0000313" key="2">
    <source>
        <dbReference type="EMBL" id="NEU66702.1"/>
    </source>
</evidence>
<dbReference type="RefSeq" id="WP_164035948.1">
    <property type="nucleotide sequence ID" value="NZ_JAAGNZ010000001.1"/>
</dbReference>
<dbReference type="EMBL" id="JAAGNZ010000001">
    <property type="protein sequence ID" value="NEU66702.1"/>
    <property type="molecule type" value="Genomic_DNA"/>
</dbReference>
<dbReference type="InterPro" id="IPR047216">
    <property type="entry name" value="Endonuclease_DUF559_bact"/>
</dbReference>
<sequence>MIERVSNDPLIKELRRELRQNQTQAEDVLWEELRGRRLADTKFRRQHSLGYFIVDFYCAEYKLVIEVDGAVHNTLEAHIKDAEREAVLCDLGLTILRFTNDDVLYTMGQVIKKIHENLQ</sequence>
<keyword evidence="3" id="KW-1185">Reference proteome</keyword>
<dbReference type="InterPro" id="IPR011335">
    <property type="entry name" value="Restrct_endonuc-II-like"/>
</dbReference>
<gene>
    <name evidence="2" type="ORF">GK091_07400</name>
</gene>
<keyword evidence="2" id="KW-0378">Hydrolase</keyword>
<keyword evidence="2" id="KW-0255">Endonuclease</keyword>
<dbReference type="SUPFAM" id="SSF52980">
    <property type="entry name" value="Restriction endonuclease-like"/>
    <property type="match status" value="1"/>
</dbReference>
<evidence type="ECO:0000259" key="1">
    <source>
        <dbReference type="Pfam" id="PF04480"/>
    </source>
</evidence>
<dbReference type="PANTHER" id="PTHR38590">
    <property type="entry name" value="BLL0828 PROTEIN"/>
    <property type="match status" value="1"/>
</dbReference>
<reference evidence="2 3" key="1">
    <citation type="submission" date="2020-02" db="EMBL/GenBank/DDBJ databases">
        <title>Draft genome sequence of two Spirosoma agri KCTC 52727 and Spirosoma terrae KCTC 52035.</title>
        <authorList>
            <person name="Rojas J."/>
            <person name="Ambika Manirajan B."/>
            <person name="Ratering S."/>
            <person name="Suarez C."/>
            <person name="Schnell S."/>
        </authorList>
    </citation>
    <scope>NUCLEOTIDE SEQUENCE [LARGE SCALE GENOMIC DNA]</scope>
    <source>
        <strain evidence="2 3">KCTC 52727</strain>
    </source>
</reference>
<proteinExistence type="predicted"/>
<dbReference type="GO" id="GO:0004519">
    <property type="term" value="F:endonuclease activity"/>
    <property type="evidence" value="ECO:0007669"/>
    <property type="project" value="UniProtKB-KW"/>
</dbReference>
<dbReference type="InterPro" id="IPR007569">
    <property type="entry name" value="DUF559"/>
</dbReference>
<feature type="domain" description="DUF559" evidence="1">
    <location>
        <begin position="13"/>
        <end position="118"/>
    </location>
</feature>
<dbReference type="Gene3D" id="3.40.960.10">
    <property type="entry name" value="VSR Endonuclease"/>
    <property type="match status" value="1"/>
</dbReference>
<name>A0A6M0IFV1_9BACT</name>
<dbReference type="CDD" id="cd01038">
    <property type="entry name" value="Endonuclease_DUF559"/>
    <property type="match status" value="1"/>
</dbReference>
<dbReference type="Proteomes" id="UP000477386">
    <property type="component" value="Unassembled WGS sequence"/>
</dbReference>
<accession>A0A6M0IFV1</accession>
<dbReference type="AlphaFoldDB" id="A0A6M0IFV1"/>
<dbReference type="Pfam" id="PF04480">
    <property type="entry name" value="DUF559"/>
    <property type="match status" value="1"/>
</dbReference>
<evidence type="ECO:0000313" key="3">
    <source>
        <dbReference type="Proteomes" id="UP000477386"/>
    </source>
</evidence>
<comment type="caution">
    <text evidence="2">The sequence shown here is derived from an EMBL/GenBank/DDBJ whole genome shotgun (WGS) entry which is preliminary data.</text>
</comment>
<protein>
    <submittedName>
        <fullName evidence="2">Endonuclease domain-containing protein</fullName>
    </submittedName>
</protein>
<dbReference type="PANTHER" id="PTHR38590:SF1">
    <property type="entry name" value="BLL0828 PROTEIN"/>
    <property type="match status" value="1"/>
</dbReference>
<keyword evidence="2" id="KW-0540">Nuclease</keyword>
<organism evidence="2 3">
    <name type="scientific">Spirosoma agri</name>
    <dbReference type="NCBI Taxonomy" id="1987381"/>
    <lineage>
        <taxon>Bacteria</taxon>
        <taxon>Pseudomonadati</taxon>
        <taxon>Bacteroidota</taxon>
        <taxon>Cytophagia</taxon>
        <taxon>Cytophagales</taxon>
        <taxon>Cytophagaceae</taxon>
        <taxon>Spirosoma</taxon>
    </lineage>
</organism>